<dbReference type="Pfam" id="PF00072">
    <property type="entry name" value="Response_reg"/>
    <property type="match status" value="1"/>
</dbReference>
<keyword evidence="4" id="KW-0808">Transferase</keyword>
<dbReference type="RefSeq" id="WP_090216129.1">
    <property type="nucleotide sequence ID" value="NZ_FOYO01000001.1"/>
</dbReference>
<sequence length="750" mass="84035">MSLINPADTVERQNEKLLQIARSLMRRVEQKNEQSGLAYQQFERAALLETQVRERTRELERTLDLLQDSNARLEIANIETETARSNLTEAIETISEGFALFDTDDRLVLSNSRFCRDLLDIEADLLAGLPFEDYVSLISGSRFLELPDGVSRDEWATLRIQRHGDEHVVFNVALIWDRWLQVSEHRTSRGGTVILQTDVTEIIRMERQERDKMRDHQAEILQATLDHLNQGVCIFDHNQLLVGWNKKMDGMLAPPRRRAAIGMAFSTLMDRLRDDLDFHDGFDAEHLRKWADHSIRRRPMAFEVSRGGNQVFNVFAQEMPDRGFVISFTDVTAEREAARALYEMNEFLERRVRDRTEKLGEALSEAERANASKSRFVAAASHDLLQPLSAAKLFVSSLPDKVDNPEALEVIAKTETALAGAEQIIEALLDISRLDAGKAVFNVQPLSLSQIFAPLRDELTPLAAAKGIKLRIVNSDLRVRSDPGYLRRIVQNLVSNAIRYTETGRVVVGVRRAGTSARIEVWDTGRGIPEIDQIDIFKEFKRLDATNSEAGLGLGLAIVERACMGLGHSLNLWSEPGTGSCFTVMLPLEKSKQDPQTHSADSSPHAHKDLNGLLLMLVENDPQLANAISMMIESQGASVIHAQNASEALALLDEIELVPDAMLLDYQLGPGQTGTELYEEVSKTHANVPTAIISANRTKELKDACKRLALPLLKKPICKDALSVFLEQIPMAQPATRYTPRLLRGDEHPN</sequence>
<evidence type="ECO:0000259" key="8">
    <source>
        <dbReference type="PROSITE" id="PS50109"/>
    </source>
</evidence>
<dbReference type="InterPro" id="IPR003594">
    <property type="entry name" value="HATPase_dom"/>
</dbReference>
<organism evidence="10 11">
    <name type="scientific">Litoreibacter janthinus</name>
    <dbReference type="NCBI Taxonomy" id="670154"/>
    <lineage>
        <taxon>Bacteria</taxon>
        <taxon>Pseudomonadati</taxon>
        <taxon>Pseudomonadota</taxon>
        <taxon>Alphaproteobacteria</taxon>
        <taxon>Rhodobacterales</taxon>
        <taxon>Roseobacteraceae</taxon>
        <taxon>Litoreibacter</taxon>
    </lineage>
</organism>
<name>A0A1I6GUL1_9RHOB</name>
<dbReference type="InterPro" id="IPR004358">
    <property type="entry name" value="Sig_transdc_His_kin-like_C"/>
</dbReference>
<reference evidence="11" key="1">
    <citation type="submission" date="2016-10" db="EMBL/GenBank/DDBJ databases">
        <authorList>
            <person name="Varghese N."/>
            <person name="Submissions S."/>
        </authorList>
    </citation>
    <scope>NUCLEOTIDE SEQUENCE [LARGE SCALE GENOMIC DNA]</scope>
    <source>
        <strain evidence="11">DSM 26921</strain>
    </source>
</reference>
<evidence type="ECO:0000256" key="1">
    <source>
        <dbReference type="ARBA" id="ARBA00000085"/>
    </source>
</evidence>
<dbReference type="PRINTS" id="PR00344">
    <property type="entry name" value="BCTRLSENSOR"/>
</dbReference>
<dbReference type="AlphaFoldDB" id="A0A1I6GUL1"/>
<dbReference type="SUPFAM" id="SSF52172">
    <property type="entry name" value="CheY-like"/>
    <property type="match status" value="1"/>
</dbReference>
<dbReference type="InterPro" id="IPR003661">
    <property type="entry name" value="HisK_dim/P_dom"/>
</dbReference>
<evidence type="ECO:0000256" key="7">
    <source>
        <dbReference type="SAM" id="Coils"/>
    </source>
</evidence>
<gene>
    <name evidence="10" type="ORF">SAMN04488002_2002</name>
</gene>
<dbReference type="SMART" id="SM00448">
    <property type="entry name" value="REC"/>
    <property type="match status" value="1"/>
</dbReference>
<feature type="domain" description="Histidine kinase" evidence="8">
    <location>
        <begin position="379"/>
        <end position="590"/>
    </location>
</feature>
<keyword evidence="3 6" id="KW-0597">Phosphoprotein</keyword>
<dbReference type="Pfam" id="PF00512">
    <property type="entry name" value="HisKA"/>
    <property type="match status" value="1"/>
</dbReference>
<protein>
    <recommendedName>
        <fullName evidence="2">histidine kinase</fullName>
        <ecNumber evidence="2">2.7.13.3</ecNumber>
    </recommendedName>
</protein>
<evidence type="ECO:0000313" key="10">
    <source>
        <dbReference type="EMBL" id="SFR45848.1"/>
    </source>
</evidence>
<dbReference type="SMART" id="SM00387">
    <property type="entry name" value="HATPase_c"/>
    <property type="match status" value="1"/>
</dbReference>
<dbReference type="PROSITE" id="PS50109">
    <property type="entry name" value="HIS_KIN"/>
    <property type="match status" value="1"/>
</dbReference>
<dbReference type="Gene3D" id="3.40.50.2300">
    <property type="match status" value="1"/>
</dbReference>
<evidence type="ECO:0000256" key="3">
    <source>
        <dbReference type="ARBA" id="ARBA00022553"/>
    </source>
</evidence>
<dbReference type="InterPro" id="IPR011006">
    <property type="entry name" value="CheY-like_superfamily"/>
</dbReference>
<evidence type="ECO:0000256" key="4">
    <source>
        <dbReference type="ARBA" id="ARBA00022679"/>
    </source>
</evidence>
<dbReference type="InterPro" id="IPR001789">
    <property type="entry name" value="Sig_transdc_resp-reg_receiver"/>
</dbReference>
<dbReference type="PANTHER" id="PTHR43047:SF9">
    <property type="entry name" value="HISTIDINE KINASE"/>
    <property type="match status" value="1"/>
</dbReference>
<dbReference type="Pfam" id="PF12860">
    <property type="entry name" value="PAS_7"/>
    <property type="match status" value="2"/>
</dbReference>
<keyword evidence="11" id="KW-1185">Reference proteome</keyword>
<evidence type="ECO:0000313" key="11">
    <source>
        <dbReference type="Proteomes" id="UP000199658"/>
    </source>
</evidence>
<dbReference type="InterPro" id="IPR036890">
    <property type="entry name" value="HATPase_C_sf"/>
</dbReference>
<accession>A0A1I6GUL1</accession>
<dbReference type="EMBL" id="FOYO01000001">
    <property type="protein sequence ID" value="SFR45848.1"/>
    <property type="molecule type" value="Genomic_DNA"/>
</dbReference>
<dbReference type="Gene3D" id="3.30.565.10">
    <property type="entry name" value="Histidine kinase-like ATPase, C-terminal domain"/>
    <property type="match status" value="1"/>
</dbReference>
<dbReference type="PROSITE" id="PS50110">
    <property type="entry name" value="RESPONSE_REGULATORY"/>
    <property type="match status" value="1"/>
</dbReference>
<dbReference type="SUPFAM" id="SSF47384">
    <property type="entry name" value="Homodimeric domain of signal transducing histidine kinase"/>
    <property type="match status" value="1"/>
</dbReference>
<dbReference type="Pfam" id="PF02518">
    <property type="entry name" value="HATPase_c"/>
    <property type="match status" value="1"/>
</dbReference>
<evidence type="ECO:0000256" key="6">
    <source>
        <dbReference type="PROSITE-ProRule" id="PRU00169"/>
    </source>
</evidence>
<evidence type="ECO:0000256" key="5">
    <source>
        <dbReference type="ARBA" id="ARBA00022777"/>
    </source>
</evidence>
<dbReference type="SUPFAM" id="SSF55874">
    <property type="entry name" value="ATPase domain of HSP90 chaperone/DNA topoisomerase II/histidine kinase"/>
    <property type="match status" value="1"/>
</dbReference>
<dbReference type="CDD" id="cd00082">
    <property type="entry name" value="HisKA"/>
    <property type="match status" value="1"/>
</dbReference>
<dbReference type="InterPro" id="IPR005467">
    <property type="entry name" value="His_kinase_dom"/>
</dbReference>
<dbReference type="Proteomes" id="UP000199658">
    <property type="component" value="Unassembled WGS sequence"/>
</dbReference>
<dbReference type="FunFam" id="3.30.565.10:FF:000049">
    <property type="entry name" value="Two-component sensor histidine kinase"/>
    <property type="match status" value="1"/>
</dbReference>
<dbReference type="GO" id="GO:0009927">
    <property type="term" value="F:histidine phosphotransfer kinase activity"/>
    <property type="evidence" value="ECO:0007669"/>
    <property type="project" value="TreeGrafter"/>
</dbReference>
<dbReference type="GO" id="GO:0005886">
    <property type="term" value="C:plasma membrane"/>
    <property type="evidence" value="ECO:0007669"/>
    <property type="project" value="TreeGrafter"/>
</dbReference>
<dbReference type="STRING" id="670154.SAMN04488002_2002"/>
<evidence type="ECO:0000259" key="9">
    <source>
        <dbReference type="PROSITE" id="PS50110"/>
    </source>
</evidence>
<dbReference type="CDD" id="cd00156">
    <property type="entry name" value="REC"/>
    <property type="match status" value="1"/>
</dbReference>
<comment type="catalytic activity">
    <reaction evidence="1">
        <text>ATP + protein L-histidine = ADP + protein N-phospho-L-histidine.</text>
        <dbReference type="EC" id="2.7.13.3"/>
    </reaction>
</comment>
<dbReference type="InterPro" id="IPR036097">
    <property type="entry name" value="HisK_dim/P_sf"/>
</dbReference>
<dbReference type="PANTHER" id="PTHR43047">
    <property type="entry name" value="TWO-COMPONENT HISTIDINE PROTEIN KINASE"/>
    <property type="match status" value="1"/>
</dbReference>
<evidence type="ECO:0000256" key="2">
    <source>
        <dbReference type="ARBA" id="ARBA00012438"/>
    </source>
</evidence>
<feature type="modified residue" description="4-aspartylphosphate" evidence="6">
    <location>
        <position position="665"/>
    </location>
</feature>
<proteinExistence type="predicted"/>
<keyword evidence="7" id="KW-0175">Coiled coil</keyword>
<dbReference type="Gene3D" id="3.30.450.20">
    <property type="entry name" value="PAS domain"/>
    <property type="match status" value="2"/>
</dbReference>
<dbReference type="EC" id="2.7.13.3" evidence="2"/>
<keyword evidence="5 10" id="KW-0418">Kinase</keyword>
<dbReference type="OrthoDB" id="9764438at2"/>
<feature type="coiled-coil region" evidence="7">
    <location>
        <begin position="7"/>
        <end position="76"/>
    </location>
</feature>
<dbReference type="CDD" id="cd00075">
    <property type="entry name" value="HATPase"/>
    <property type="match status" value="1"/>
</dbReference>
<dbReference type="GO" id="GO:0000155">
    <property type="term" value="F:phosphorelay sensor kinase activity"/>
    <property type="evidence" value="ECO:0007669"/>
    <property type="project" value="InterPro"/>
</dbReference>
<feature type="domain" description="Response regulatory" evidence="9">
    <location>
        <begin position="614"/>
        <end position="730"/>
    </location>
</feature>
<dbReference type="SMART" id="SM00388">
    <property type="entry name" value="HisKA"/>
    <property type="match status" value="1"/>
</dbReference>
<dbReference type="Gene3D" id="1.10.287.130">
    <property type="match status" value="1"/>
</dbReference>